<reference evidence="2" key="1">
    <citation type="submission" date="2017-04" db="EMBL/GenBank/DDBJ databases">
        <authorList>
            <person name="Varghese N."/>
            <person name="Submissions S."/>
        </authorList>
    </citation>
    <scope>NUCLEOTIDE SEQUENCE [LARGE SCALE GENOMIC DNA]</scope>
    <source>
        <strain evidence="2">DSM 20463</strain>
    </source>
</reference>
<dbReference type="AlphaFoldDB" id="A0A1W1V1N3"/>
<organism evidence="1 2">
    <name type="scientific">Peptoniphilus asaccharolyticus DSM 20463</name>
    <dbReference type="NCBI Taxonomy" id="573058"/>
    <lineage>
        <taxon>Bacteria</taxon>
        <taxon>Bacillati</taxon>
        <taxon>Bacillota</taxon>
        <taxon>Tissierellia</taxon>
        <taxon>Tissierellales</taxon>
        <taxon>Peptoniphilaceae</taxon>
        <taxon>Peptoniphilus</taxon>
    </lineage>
</organism>
<dbReference type="STRING" id="573058.SAMN00017477_1046"/>
<dbReference type="Proteomes" id="UP000192368">
    <property type="component" value="Unassembled WGS sequence"/>
</dbReference>
<accession>A0A1W1V1N3</accession>
<evidence type="ECO:0008006" key="3">
    <source>
        <dbReference type="Google" id="ProtNLM"/>
    </source>
</evidence>
<evidence type="ECO:0000313" key="1">
    <source>
        <dbReference type="EMBL" id="SMB87196.1"/>
    </source>
</evidence>
<dbReference type="EMBL" id="FWWR01000009">
    <property type="protein sequence ID" value="SMB87196.1"/>
    <property type="molecule type" value="Genomic_DNA"/>
</dbReference>
<proteinExistence type="predicted"/>
<evidence type="ECO:0000313" key="2">
    <source>
        <dbReference type="Proteomes" id="UP000192368"/>
    </source>
</evidence>
<dbReference type="OrthoDB" id="9869227at2"/>
<gene>
    <name evidence="1" type="ORF">SAMN00017477_1046</name>
</gene>
<sequence length="63" mass="7288">MKEYEAFIKIEGIETNVSIGTYNSEFEAERAIAIQRSKNKLFKWGWIESLDSGYFYDVNGQGD</sequence>
<dbReference type="RefSeq" id="WP_084230654.1">
    <property type="nucleotide sequence ID" value="NZ_FWWR01000009.1"/>
</dbReference>
<keyword evidence="2" id="KW-1185">Reference proteome</keyword>
<protein>
    <recommendedName>
        <fullName evidence="3">SPOR domain-containing protein</fullName>
    </recommendedName>
</protein>
<name>A0A1W1V1N3_PEPAS</name>